<dbReference type="STRING" id="645991.Sgly_1910"/>
<dbReference type="HOGENOM" id="CLU_1539272_0_0_9"/>
<evidence type="ECO:0000313" key="2">
    <source>
        <dbReference type="EMBL" id="ADY56206.1"/>
    </source>
</evidence>
<evidence type="ECO:0000313" key="3">
    <source>
        <dbReference type="Proteomes" id="UP000007488"/>
    </source>
</evidence>
<reference evidence="2 3" key="1">
    <citation type="journal article" date="2011" name="Stand. Genomic Sci.">
        <title>Complete genome sequence of Syntrophobotulus glycolicus type strain (FlGlyR).</title>
        <authorList>
            <person name="Han C."/>
            <person name="Mwirichia R."/>
            <person name="Chertkov O."/>
            <person name="Held B."/>
            <person name="Lapidus A."/>
            <person name="Nolan M."/>
            <person name="Lucas S."/>
            <person name="Hammon N."/>
            <person name="Deshpande S."/>
            <person name="Cheng J.F."/>
            <person name="Tapia R."/>
            <person name="Goodwin L."/>
            <person name="Pitluck S."/>
            <person name="Huntemann M."/>
            <person name="Liolios K."/>
            <person name="Ivanova N."/>
            <person name="Pagani I."/>
            <person name="Mavromatis K."/>
            <person name="Ovchinikova G."/>
            <person name="Pati A."/>
            <person name="Chen A."/>
            <person name="Palaniappan K."/>
            <person name="Land M."/>
            <person name="Hauser L."/>
            <person name="Brambilla E.M."/>
            <person name="Rohde M."/>
            <person name="Spring S."/>
            <person name="Sikorski J."/>
            <person name="Goker M."/>
            <person name="Woyke T."/>
            <person name="Bristow J."/>
            <person name="Eisen J.A."/>
            <person name="Markowitz V."/>
            <person name="Hugenholtz P."/>
            <person name="Kyrpides N.C."/>
            <person name="Klenk H.P."/>
            <person name="Detter J.C."/>
        </authorList>
    </citation>
    <scope>NUCLEOTIDE SEQUENCE [LARGE SCALE GENOMIC DNA]</scope>
    <source>
        <strain evidence="3">DSM 8271 / FlGlyR</strain>
    </source>
</reference>
<dbReference type="OrthoDB" id="1680784at2"/>
<dbReference type="KEGG" id="sgy:Sgly_1910"/>
<dbReference type="Pfam" id="PF12685">
    <property type="entry name" value="SpoIIIAH"/>
    <property type="match status" value="1"/>
</dbReference>
<organism evidence="2 3">
    <name type="scientific">Syntrophobotulus glycolicus (strain DSM 8271 / FlGlyR)</name>
    <dbReference type="NCBI Taxonomy" id="645991"/>
    <lineage>
        <taxon>Bacteria</taxon>
        <taxon>Bacillati</taxon>
        <taxon>Bacillota</taxon>
        <taxon>Clostridia</taxon>
        <taxon>Eubacteriales</taxon>
        <taxon>Desulfitobacteriaceae</taxon>
        <taxon>Syntrophobotulus</taxon>
    </lineage>
</organism>
<evidence type="ECO:0000256" key="1">
    <source>
        <dbReference type="SAM" id="Phobius"/>
    </source>
</evidence>
<keyword evidence="1" id="KW-1133">Transmembrane helix</keyword>
<name>F0T0R7_SYNGF</name>
<reference evidence="3" key="2">
    <citation type="submission" date="2011-02" db="EMBL/GenBank/DDBJ databases">
        <title>The complete genome of Syntrophobotulus glycolicus DSM 8271.</title>
        <authorList>
            <person name="Lucas S."/>
            <person name="Copeland A."/>
            <person name="Lapidus A."/>
            <person name="Bruce D."/>
            <person name="Goodwin L."/>
            <person name="Pitluck S."/>
            <person name="Kyrpides N."/>
            <person name="Mavromatis K."/>
            <person name="Pagani I."/>
            <person name="Ivanova N."/>
            <person name="Mikhailova N."/>
            <person name="Chertkov O."/>
            <person name="Held B."/>
            <person name="Detter J.C."/>
            <person name="Tapia R."/>
            <person name="Han C."/>
            <person name="Land M."/>
            <person name="Hauser L."/>
            <person name="Markowitz V."/>
            <person name="Cheng J.-F."/>
            <person name="Hugenholtz P."/>
            <person name="Woyke T."/>
            <person name="Wu D."/>
            <person name="Spring S."/>
            <person name="Schroeder M."/>
            <person name="Brambilla E."/>
            <person name="Klenk H.-P."/>
            <person name="Eisen J.A."/>
        </authorList>
    </citation>
    <scope>NUCLEOTIDE SEQUENCE [LARGE SCALE GENOMIC DNA]</scope>
    <source>
        <strain evidence="3">DSM 8271 / FlGlyR</strain>
    </source>
</reference>
<protein>
    <recommendedName>
        <fullName evidence="4">Stage III sporulation protein AH</fullName>
    </recommendedName>
</protein>
<dbReference type="InterPro" id="IPR038503">
    <property type="entry name" value="SpoIIIAH_sf"/>
</dbReference>
<dbReference type="EMBL" id="CP002547">
    <property type="protein sequence ID" value="ADY56206.1"/>
    <property type="molecule type" value="Genomic_DNA"/>
</dbReference>
<keyword evidence="3" id="KW-1185">Reference proteome</keyword>
<accession>F0T0R7</accession>
<dbReference type="Proteomes" id="UP000007488">
    <property type="component" value="Chromosome"/>
</dbReference>
<keyword evidence="1" id="KW-0812">Transmembrane</keyword>
<keyword evidence="1" id="KW-0472">Membrane</keyword>
<evidence type="ECO:0008006" key="4">
    <source>
        <dbReference type="Google" id="ProtNLM"/>
    </source>
</evidence>
<dbReference type="InterPro" id="IPR024232">
    <property type="entry name" value="SpoIIIAH"/>
</dbReference>
<dbReference type="Gene3D" id="1.10.287.4300">
    <property type="entry name" value="Stage III sporulation protein AH-like"/>
    <property type="match status" value="1"/>
</dbReference>
<sequence>MSNKRYRPYFFGGVTCYLIVILAAVFLFHAKSSYSEVGTEQNSREIIFKSELGEPAENGRNYFVNYRLKREEYREESKEMLKVLLQSDVAKNREEAQTRWLELSKKMAQEGEIENILKLKGFEDLVAEVNQQAVKVVLFSPSLTTEEINTVKNVVKDIVAQEAIIEVLVKYSGG</sequence>
<dbReference type="RefSeq" id="WP_013625074.1">
    <property type="nucleotide sequence ID" value="NC_015172.1"/>
</dbReference>
<proteinExistence type="predicted"/>
<gene>
    <name evidence="2" type="ordered locus">Sgly_1910</name>
</gene>
<feature type="transmembrane region" description="Helical" evidence="1">
    <location>
        <begin position="9"/>
        <end position="30"/>
    </location>
</feature>
<dbReference type="AlphaFoldDB" id="F0T0R7"/>